<dbReference type="PANTHER" id="PTHR46477">
    <property type="entry name" value="CYSTEINE/HISTIDINE-RICH C1 DOMAIN FAMILY PROTEIN"/>
    <property type="match status" value="1"/>
</dbReference>
<evidence type="ECO:0000256" key="2">
    <source>
        <dbReference type="SAM" id="Phobius"/>
    </source>
</evidence>
<evidence type="ECO:0000313" key="5">
    <source>
        <dbReference type="Proteomes" id="UP001162972"/>
    </source>
</evidence>
<dbReference type="SUPFAM" id="SSF57889">
    <property type="entry name" value="Cysteine-rich domain"/>
    <property type="match status" value="2"/>
</dbReference>
<dbReference type="Pfam" id="PF03107">
    <property type="entry name" value="C1_2"/>
    <property type="match status" value="1"/>
</dbReference>
<dbReference type="InterPro" id="IPR004146">
    <property type="entry name" value="DC1"/>
</dbReference>
<feature type="domain" description="DC1" evidence="3">
    <location>
        <begin position="32"/>
        <end position="79"/>
    </location>
</feature>
<dbReference type="Proteomes" id="UP001162972">
    <property type="component" value="Chromosome 8"/>
</dbReference>
<evidence type="ECO:0000313" key="4">
    <source>
        <dbReference type="EMBL" id="KAJ6429141.1"/>
    </source>
</evidence>
<evidence type="ECO:0000259" key="3">
    <source>
        <dbReference type="Pfam" id="PF03107"/>
    </source>
</evidence>
<keyword evidence="1" id="KW-0677">Repeat</keyword>
<comment type="caution">
    <text evidence="4">The sequence shown here is derived from an EMBL/GenBank/DDBJ whole genome shotgun (WGS) entry which is preliminary data.</text>
</comment>
<dbReference type="InterPro" id="IPR046349">
    <property type="entry name" value="C1-like_sf"/>
</dbReference>
<keyword evidence="2" id="KW-0812">Transmembrane</keyword>
<proteinExistence type="predicted"/>
<keyword evidence="2" id="KW-1133">Transmembrane helix</keyword>
<keyword evidence="5" id="KW-1185">Reference proteome</keyword>
<protein>
    <recommendedName>
        <fullName evidence="3">DC1 domain-containing protein</fullName>
    </recommendedName>
</protein>
<sequence length="273" mass="30881">MFQRQPYTSRPGLIQRSQRKYSDMGLTRIKHPSHSHHYLCLLKLPQEPYWCNGCMGLGFGPCYECEHEGCGFYLHEECANAAPSTSHPFSKCSLKFHYNAPQGNERYCDACGEDVFGFVYQCSHKHPHDYHPRCLKLPLTLTAGDGLILQLRKKLPSKCLRCGSKETSNKIQGWCYVSSSDRYCYHIACVKDMILEKWRKGYFTQDGDVNEANNLALQTFNPGREIALPGGRSSSKATKLWRKAATVIMVIISALFGDPSALISVLVQNWLSS</sequence>
<gene>
    <name evidence="4" type="ORF">OIU84_020719</name>
</gene>
<keyword evidence="2" id="KW-0472">Membrane</keyword>
<name>A0AAD6KSZ2_9ROSI</name>
<evidence type="ECO:0000256" key="1">
    <source>
        <dbReference type="ARBA" id="ARBA00022737"/>
    </source>
</evidence>
<accession>A0AAD6KSZ2</accession>
<dbReference type="EMBL" id="JAPFFJ010000004">
    <property type="protein sequence ID" value="KAJ6429141.1"/>
    <property type="molecule type" value="Genomic_DNA"/>
</dbReference>
<dbReference type="AlphaFoldDB" id="A0AAD6KSZ2"/>
<organism evidence="4 5">
    <name type="scientific">Salix udensis</name>
    <dbReference type="NCBI Taxonomy" id="889485"/>
    <lineage>
        <taxon>Eukaryota</taxon>
        <taxon>Viridiplantae</taxon>
        <taxon>Streptophyta</taxon>
        <taxon>Embryophyta</taxon>
        <taxon>Tracheophyta</taxon>
        <taxon>Spermatophyta</taxon>
        <taxon>Magnoliopsida</taxon>
        <taxon>eudicotyledons</taxon>
        <taxon>Gunneridae</taxon>
        <taxon>Pentapetalae</taxon>
        <taxon>rosids</taxon>
        <taxon>fabids</taxon>
        <taxon>Malpighiales</taxon>
        <taxon>Salicaceae</taxon>
        <taxon>Saliceae</taxon>
        <taxon>Salix</taxon>
    </lineage>
</organism>
<feature type="transmembrane region" description="Helical" evidence="2">
    <location>
        <begin position="244"/>
        <end position="267"/>
    </location>
</feature>
<reference evidence="4 5" key="1">
    <citation type="journal article" date="2023" name="Int. J. Mol. Sci.">
        <title>De Novo Assembly and Annotation of 11 Diverse Shrub Willow (Salix) Genomes Reveals Novel Gene Organization in Sex-Linked Regions.</title>
        <authorList>
            <person name="Hyden B."/>
            <person name="Feng K."/>
            <person name="Yates T.B."/>
            <person name="Jawdy S."/>
            <person name="Cereghino C."/>
            <person name="Smart L.B."/>
            <person name="Muchero W."/>
        </authorList>
    </citation>
    <scope>NUCLEOTIDE SEQUENCE [LARGE SCALE GENOMIC DNA]</scope>
    <source>
        <tissue evidence="4">Shoot tip</tissue>
    </source>
</reference>
<dbReference type="PANTHER" id="PTHR46477:SF18">
    <property type="entry name" value="BINDING PROTEIN, PUTATIVE-RELATED"/>
    <property type="match status" value="1"/>
</dbReference>